<feature type="compositionally biased region" description="Low complexity" evidence="1">
    <location>
        <begin position="648"/>
        <end position="660"/>
    </location>
</feature>
<dbReference type="OrthoDB" id="1925033at2759"/>
<keyword evidence="3" id="KW-1185">Reference proteome</keyword>
<evidence type="ECO:0000313" key="3">
    <source>
        <dbReference type="Proteomes" id="UP000244005"/>
    </source>
</evidence>
<reference evidence="3" key="1">
    <citation type="journal article" date="2017" name="Cell">
        <title>Insights into land plant evolution garnered from the Marchantia polymorpha genome.</title>
        <authorList>
            <person name="Bowman J.L."/>
            <person name="Kohchi T."/>
            <person name="Yamato K.T."/>
            <person name="Jenkins J."/>
            <person name="Shu S."/>
            <person name="Ishizaki K."/>
            <person name="Yamaoka S."/>
            <person name="Nishihama R."/>
            <person name="Nakamura Y."/>
            <person name="Berger F."/>
            <person name="Adam C."/>
            <person name="Aki S.S."/>
            <person name="Althoff F."/>
            <person name="Araki T."/>
            <person name="Arteaga-Vazquez M.A."/>
            <person name="Balasubrmanian S."/>
            <person name="Barry K."/>
            <person name="Bauer D."/>
            <person name="Boehm C.R."/>
            <person name="Briginshaw L."/>
            <person name="Caballero-Perez J."/>
            <person name="Catarino B."/>
            <person name="Chen F."/>
            <person name="Chiyoda S."/>
            <person name="Chovatia M."/>
            <person name="Davies K.M."/>
            <person name="Delmans M."/>
            <person name="Demura T."/>
            <person name="Dierschke T."/>
            <person name="Dolan L."/>
            <person name="Dorantes-Acosta A.E."/>
            <person name="Eklund D.M."/>
            <person name="Florent S.N."/>
            <person name="Flores-Sandoval E."/>
            <person name="Fujiyama A."/>
            <person name="Fukuzawa H."/>
            <person name="Galik B."/>
            <person name="Grimanelli D."/>
            <person name="Grimwood J."/>
            <person name="Grossniklaus U."/>
            <person name="Hamada T."/>
            <person name="Haseloff J."/>
            <person name="Hetherington A.J."/>
            <person name="Higo A."/>
            <person name="Hirakawa Y."/>
            <person name="Hundley H.N."/>
            <person name="Ikeda Y."/>
            <person name="Inoue K."/>
            <person name="Inoue S.I."/>
            <person name="Ishida S."/>
            <person name="Jia Q."/>
            <person name="Kakita M."/>
            <person name="Kanazawa T."/>
            <person name="Kawai Y."/>
            <person name="Kawashima T."/>
            <person name="Kennedy M."/>
            <person name="Kinose K."/>
            <person name="Kinoshita T."/>
            <person name="Kohara Y."/>
            <person name="Koide E."/>
            <person name="Komatsu K."/>
            <person name="Kopischke S."/>
            <person name="Kubo M."/>
            <person name="Kyozuka J."/>
            <person name="Lagercrantz U."/>
            <person name="Lin S.S."/>
            <person name="Lindquist E."/>
            <person name="Lipzen A.M."/>
            <person name="Lu C.W."/>
            <person name="De Luna E."/>
            <person name="Martienssen R.A."/>
            <person name="Minamino N."/>
            <person name="Mizutani M."/>
            <person name="Mizutani M."/>
            <person name="Mochizuki N."/>
            <person name="Monte I."/>
            <person name="Mosher R."/>
            <person name="Nagasaki H."/>
            <person name="Nakagami H."/>
            <person name="Naramoto S."/>
            <person name="Nishitani K."/>
            <person name="Ohtani M."/>
            <person name="Okamoto T."/>
            <person name="Okumura M."/>
            <person name="Phillips J."/>
            <person name="Pollak B."/>
            <person name="Reinders A."/>
            <person name="Rovekamp M."/>
            <person name="Sano R."/>
            <person name="Sawa S."/>
            <person name="Schmid M.W."/>
            <person name="Shirakawa M."/>
            <person name="Solano R."/>
            <person name="Spunde A."/>
            <person name="Suetsugu N."/>
            <person name="Sugano S."/>
            <person name="Sugiyama A."/>
            <person name="Sun R."/>
            <person name="Suzuki Y."/>
            <person name="Takenaka M."/>
            <person name="Takezawa D."/>
            <person name="Tomogane H."/>
            <person name="Tsuzuki M."/>
            <person name="Ueda T."/>
            <person name="Umeda M."/>
            <person name="Ward J.M."/>
            <person name="Watanabe Y."/>
            <person name="Yazaki K."/>
            <person name="Yokoyama R."/>
            <person name="Yoshitake Y."/>
            <person name="Yotsui I."/>
            <person name="Zachgo S."/>
            <person name="Schmutz J."/>
        </authorList>
    </citation>
    <scope>NUCLEOTIDE SEQUENCE [LARGE SCALE GENOMIC DNA]</scope>
    <source>
        <strain evidence="3">Tak-1</strain>
    </source>
</reference>
<dbReference type="Proteomes" id="UP000244005">
    <property type="component" value="Unassembled WGS sequence"/>
</dbReference>
<accession>A0A2R6XWC9</accession>
<dbReference type="Gramene" id="Mp1g20470.1">
    <property type="protein sequence ID" value="Mp1g20470.1.cds"/>
    <property type="gene ID" value="Mp1g20470"/>
</dbReference>
<protein>
    <submittedName>
        <fullName evidence="2">Uncharacterized protein</fullName>
    </submittedName>
</protein>
<feature type="region of interest" description="Disordered" evidence="1">
    <location>
        <begin position="572"/>
        <end position="675"/>
    </location>
</feature>
<dbReference type="AlphaFoldDB" id="A0A2R6XWC9"/>
<feature type="compositionally biased region" description="Low complexity" evidence="1">
    <location>
        <begin position="76"/>
        <end position="95"/>
    </location>
</feature>
<gene>
    <name evidence="2" type="ORF">MARPO_0001s0383</name>
</gene>
<proteinExistence type="predicted"/>
<dbReference type="OMA" id="KSDTIQR"/>
<sequence>MPVWVILLVAGVLIVAAFVLVIAIHILDVHAEQQCAHLHDLSQRSLQQNQIPSPYQYRGGESQLCCVCGSVRFRRSQTSSGNNSLSRSKSSSRTGSAGGLLQPLVDAACGKTSLGSGSIECLSGLSSRRHGMASGLQGGWFNARNLFKKSSGSRESQKKSDAETTQDSVSLAAAASSASSGSSSSAAAFASASRTVGGSGSSSMTTITATITTTSAPSSISPSTNAGTQASGSHGTDEATYKPASQRRLVLEILMSPSGTLDGQGGSIPRATGVRLKLETNASLESLASLAAAASSGVASSHQPPEADSEAGLSTAGISTAAASACCPVPAVDLNVSKEGSFPGGYGSSCRASGTVVKLGNVQAGLAASVKADGLKNESHCQGSNTAVCISATAAKISVQGDEVYSEIFSGSSADSSICVSSLDKNGADCGLFSSSVLGTTSSGTASLASAAACKSKQSMQAVAIAANSKAKSKSGTCSSGTDVCPLAALVSGGGPSSSNANIAKGTYHQASFNSSLDGLGSLRISVLDGGAKGKSMRECSKGVTAEIASALAALNVESIGGKGVGMSSTLGVGNVPADGPTKGDKVDVQQEDEVPGDGSGSEQIVEEGDEHQPAIHAKGDGPEEDEVDGAKKEKRKKKNRVRRQKAKAAAVAAAAASVEAQDRHSHEKQSTECGEKTGTALEVEVGCICGTPKGSCHSIGCPYPFTSSGSMVQRKIKEQYDELVRSNVAKSLTLAQVGRFTTCLVEAKSSLQQKSDTIQRRFTIAKSLLSKADKSSFDRLCGQIYGLEIEQKKLEEDTVVYNRLQEQLKLSPAYQKMLEYGRTHFELQPNTGQLIEKVDSEDMEISFEELLAQEKKDSFWQKHGPSRSSVQVS</sequence>
<organism evidence="2 3">
    <name type="scientific">Marchantia polymorpha</name>
    <name type="common">Common liverwort</name>
    <name type="synonym">Marchantia aquatica</name>
    <dbReference type="NCBI Taxonomy" id="3197"/>
    <lineage>
        <taxon>Eukaryota</taxon>
        <taxon>Viridiplantae</taxon>
        <taxon>Streptophyta</taxon>
        <taxon>Embryophyta</taxon>
        <taxon>Marchantiophyta</taxon>
        <taxon>Marchantiopsida</taxon>
        <taxon>Marchantiidae</taxon>
        <taxon>Marchantiales</taxon>
        <taxon>Marchantiaceae</taxon>
        <taxon>Marchantia</taxon>
    </lineage>
</organism>
<feature type="compositionally biased region" description="Basic and acidic residues" evidence="1">
    <location>
        <begin position="661"/>
        <end position="675"/>
    </location>
</feature>
<feature type="compositionally biased region" description="Polar residues" evidence="1">
    <location>
        <begin position="225"/>
        <end position="234"/>
    </location>
</feature>
<dbReference type="PANTHER" id="PTHR35991">
    <property type="entry name" value="CA-RESPONSIVE PROTEIN"/>
    <property type="match status" value="1"/>
</dbReference>
<dbReference type="EMBL" id="KZ772673">
    <property type="protein sequence ID" value="PTQ50409.1"/>
    <property type="molecule type" value="Genomic_DNA"/>
</dbReference>
<evidence type="ECO:0000313" key="2">
    <source>
        <dbReference type="EMBL" id="PTQ50409.1"/>
    </source>
</evidence>
<feature type="region of interest" description="Disordered" evidence="1">
    <location>
        <begin position="213"/>
        <end position="244"/>
    </location>
</feature>
<dbReference type="PANTHER" id="PTHR35991:SF1">
    <property type="entry name" value="CA-RESPONSIVE PROTEIN"/>
    <property type="match status" value="1"/>
</dbReference>
<feature type="compositionally biased region" description="Low complexity" evidence="1">
    <location>
        <begin position="213"/>
        <end position="224"/>
    </location>
</feature>
<feature type="region of interest" description="Disordered" evidence="1">
    <location>
        <begin position="76"/>
        <end position="97"/>
    </location>
</feature>
<name>A0A2R6XWC9_MARPO</name>
<feature type="compositionally biased region" description="Basic and acidic residues" evidence="1">
    <location>
        <begin position="611"/>
        <end position="622"/>
    </location>
</feature>
<feature type="compositionally biased region" description="Basic residues" evidence="1">
    <location>
        <begin position="633"/>
        <end position="647"/>
    </location>
</feature>
<evidence type="ECO:0000256" key="1">
    <source>
        <dbReference type="SAM" id="MobiDB-lite"/>
    </source>
</evidence>